<protein>
    <submittedName>
        <fullName evidence="2">HD-GYP domain-containing protein</fullName>
    </submittedName>
</protein>
<organism evidence="2 3">
    <name type="scientific">Desulfitobacterium dichloroeliminans (strain LMG P-21439 / DCA1)</name>
    <dbReference type="NCBI Taxonomy" id="871963"/>
    <lineage>
        <taxon>Bacteria</taxon>
        <taxon>Bacillati</taxon>
        <taxon>Bacillota</taxon>
        <taxon>Clostridia</taxon>
        <taxon>Eubacteriales</taxon>
        <taxon>Desulfitobacteriaceae</taxon>
        <taxon>Desulfitobacterium</taxon>
    </lineage>
</organism>
<dbReference type="HOGENOM" id="CLU_000445_92_3_9"/>
<dbReference type="RefSeq" id="WP_015261844.1">
    <property type="nucleotide sequence ID" value="NC_019903.1"/>
</dbReference>
<dbReference type="Gene3D" id="1.10.3210.10">
    <property type="entry name" value="Hypothetical protein af1432"/>
    <property type="match status" value="1"/>
</dbReference>
<evidence type="ECO:0000259" key="1">
    <source>
        <dbReference type="PROSITE" id="PS51832"/>
    </source>
</evidence>
<reference evidence="3" key="1">
    <citation type="submission" date="2012-02" db="EMBL/GenBank/DDBJ databases">
        <title>Complete sequence of Desulfitobacterium dichloroeliminans LMG P-21439.</title>
        <authorList>
            <person name="Lucas S."/>
            <person name="Han J."/>
            <person name="Lapidus A."/>
            <person name="Cheng J.-F."/>
            <person name="Goodwin L."/>
            <person name="Pitluck S."/>
            <person name="Peters L."/>
            <person name="Ovchinnikova G."/>
            <person name="Teshima H."/>
            <person name="Detter J.C."/>
            <person name="Han C."/>
            <person name="Tapia R."/>
            <person name="Land M."/>
            <person name="Hauser L."/>
            <person name="Kyrpides N."/>
            <person name="Ivanova N."/>
            <person name="Pagani I."/>
            <person name="Kruse T."/>
            <person name="de Vos W.M."/>
            <person name="Boon N."/>
            <person name="Smidt H."/>
            <person name="Woyke T."/>
        </authorList>
    </citation>
    <scope>NUCLEOTIDE SEQUENCE [LARGE SCALE GENOMIC DNA]</scope>
    <source>
        <strain evidence="3">LMG P-21439 / DCA1</strain>
    </source>
</reference>
<dbReference type="PROSITE" id="PS51832">
    <property type="entry name" value="HD_GYP"/>
    <property type="match status" value="1"/>
</dbReference>
<feature type="domain" description="HD-GYP" evidence="1">
    <location>
        <begin position="3"/>
        <end position="213"/>
    </location>
</feature>
<dbReference type="CDD" id="cd00077">
    <property type="entry name" value="HDc"/>
    <property type="match status" value="1"/>
</dbReference>
<dbReference type="OrthoDB" id="9798833at2"/>
<dbReference type="InterPro" id="IPR052020">
    <property type="entry name" value="Cyclic_di-GMP/3'3'-cGAMP_PDE"/>
</dbReference>
<dbReference type="PANTHER" id="PTHR45228">
    <property type="entry name" value="CYCLIC DI-GMP PHOSPHODIESTERASE TM_0186-RELATED"/>
    <property type="match status" value="1"/>
</dbReference>
<keyword evidence="3" id="KW-1185">Reference proteome</keyword>
<dbReference type="Pfam" id="PF13487">
    <property type="entry name" value="HD_5"/>
    <property type="match status" value="1"/>
</dbReference>
<evidence type="ECO:0000313" key="3">
    <source>
        <dbReference type="Proteomes" id="UP000010797"/>
    </source>
</evidence>
<proteinExistence type="predicted"/>
<evidence type="ECO:0000313" key="2">
    <source>
        <dbReference type="EMBL" id="AGA68848.1"/>
    </source>
</evidence>
<sequence>MKKETERRTHIRGFVNVLPEKEKEHMRRVGVLTGTLTEMAYESGIYKDDAAWNGYKHFGAAAFYHDIGKVWIPRQLLVKNGALTKEEERMIQLHPVHARILYEEFEDGVVFGIPKHLLLPAFQAAEYHHERWDGKGYPYGIGTVDIPLIARIIAICDAYDTITNKRTYKDAMSHEIACRELQANAGTQFDPVLTQIFLENENAFARLKEDQICEHQSK</sequence>
<dbReference type="EMBL" id="CP003344">
    <property type="protein sequence ID" value="AGA68848.1"/>
    <property type="molecule type" value="Genomic_DNA"/>
</dbReference>
<dbReference type="Proteomes" id="UP000010797">
    <property type="component" value="Chromosome"/>
</dbReference>
<dbReference type="eggNOG" id="COG3437">
    <property type="taxonomic scope" value="Bacteria"/>
</dbReference>
<dbReference type="AlphaFoldDB" id="L0F7A7"/>
<dbReference type="InterPro" id="IPR003607">
    <property type="entry name" value="HD/PDEase_dom"/>
</dbReference>
<dbReference type="KEGG" id="ddl:Desdi_1338"/>
<dbReference type="SMART" id="SM00471">
    <property type="entry name" value="HDc"/>
    <property type="match status" value="1"/>
</dbReference>
<accession>L0F7A7</accession>
<dbReference type="STRING" id="871963.Desdi_1338"/>
<gene>
    <name evidence="2" type="ordered locus">Desdi_1338</name>
</gene>
<dbReference type="SUPFAM" id="SSF109604">
    <property type="entry name" value="HD-domain/PDEase-like"/>
    <property type="match status" value="1"/>
</dbReference>
<name>L0F7A7_DESDL</name>
<dbReference type="InterPro" id="IPR037522">
    <property type="entry name" value="HD_GYP_dom"/>
</dbReference>